<feature type="transmembrane region" description="Helical" evidence="18">
    <location>
        <begin position="705"/>
        <end position="725"/>
    </location>
</feature>
<evidence type="ECO:0000256" key="2">
    <source>
        <dbReference type="ARBA" id="ARBA00004477"/>
    </source>
</evidence>
<evidence type="ECO:0000256" key="15">
    <source>
        <dbReference type="ARBA" id="ARBA00023136"/>
    </source>
</evidence>
<keyword evidence="7" id="KW-0963">Cytoplasm</keyword>
<protein>
    <recommendedName>
        <fullName evidence="6">GPI ethanolamine phosphate transferase 1</fullName>
    </recommendedName>
</protein>
<evidence type="ECO:0000256" key="3">
    <source>
        <dbReference type="ARBA" id="ARBA00004496"/>
    </source>
</evidence>
<keyword evidence="12" id="KW-0611">Plant defense</keyword>
<evidence type="ECO:0000256" key="17">
    <source>
        <dbReference type="ARBA" id="ARBA00023242"/>
    </source>
</evidence>
<dbReference type="InterPro" id="IPR041266">
    <property type="entry name" value="EDS1_EP"/>
</dbReference>
<evidence type="ECO:0000256" key="10">
    <source>
        <dbReference type="ARBA" id="ARBA00022692"/>
    </source>
</evidence>
<comment type="pathway">
    <text evidence="4">Glycolipid biosynthesis; glycosylphosphatidylinositol-anchor biosynthesis.</text>
</comment>
<dbReference type="Pfam" id="PF18117">
    <property type="entry name" value="EDS1_EP"/>
    <property type="match status" value="1"/>
</dbReference>
<evidence type="ECO:0000259" key="19">
    <source>
        <dbReference type="Pfam" id="PF01764"/>
    </source>
</evidence>
<name>A0A8K0MGB0_9ROSA</name>
<dbReference type="InterPro" id="IPR002921">
    <property type="entry name" value="Fungal_lipase-type"/>
</dbReference>
<evidence type="ECO:0000256" key="13">
    <source>
        <dbReference type="ARBA" id="ARBA00022824"/>
    </source>
</evidence>
<feature type="transmembrane region" description="Helical" evidence="18">
    <location>
        <begin position="664"/>
        <end position="684"/>
    </location>
</feature>
<feature type="transmembrane region" description="Helical" evidence="18">
    <location>
        <begin position="611"/>
        <end position="628"/>
    </location>
</feature>
<feature type="transmembrane region" description="Helical" evidence="18">
    <location>
        <begin position="786"/>
        <end position="808"/>
    </location>
</feature>
<dbReference type="GO" id="GO:0006952">
    <property type="term" value="P:defense response"/>
    <property type="evidence" value="ECO:0007669"/>
    <property type="project" value="UniProtKB-KW"/>
</dbReference>
<dbReference type="CDD" id="cd16020">
    <property type="entry name" value="GPI_EPT_1"/>
    <property type="match status" value="1"/>
</dbReference>
<gene>
    <name evidence="22" type="ORF">FNV43_RR14388</name>
</gene>
<comment type="caution">
    <text evidence="22">The sequence shown here is derived from an EMBL/GenBank/DDBJ whole genome shotgun (WGS) entry which is preliminary data.</text>
</comment>
<evidence type="ECO:0000256" key="1">
    <source>
        <dbReference type="ARBA" id="ARBA00004123"/>
    </source>
</evidence>
<feature type="domain" description="GPI ethanolamine phosphate transferase 1 C-terminal" evidence="20">
    <location>
        <begin position="467"/>
        <end position="938"/>
    </location>
</feature>
<dbReference type="Proteomes" id="UP000796880">
    <property type="component" value="Unassembled WGS sequence"/>
</dbReference>
<feature type="transmembrane region" description="Helical" evidence="18">
    <location>
        <begin position="879"/>
        <end position="900"/>
    </location>
</feature>
<dbReference type="Gene3D" id="3.40.720.10">
    <property type="entry name" value="Alkaline Phosphatase, subunit A"/>
    <property type="match status" value="1"/>
</dbReference>
<sequence length="1682" mass="193671">MGRGDGILGSRDIEGSKATVTVTRRRKWLKRRETWLVVLGVVLHAVYMLSIFDIYFKTPIVHGMDPVAPRFKAPAKRLVLFVADGLRADKFYEPDSEGNYRAPFLRSVIKSQGRWGVSHARPPTESRPGHVAIIAGFYEDPSAVTKGWKANPVEFDSVFNQSRHTISYGSPDIVPIFCSALPHSTWNSYPHEFEDFATDASFLDEWSFDQFQSLLNRSKEDPKLKELLLQDNLVIFLHLLGCDSNGHAHKPYSSIYLNNVKVVDNIAARVYNLVEDYYKDNRTAYIFTADHGMSDKGSHGDGHPSNTDTPLVAWGAGVKHPMPISSNNHSDCGFRFIDEHMHDTPTPTDWGLHGIERVDVNQADIAPLMSTLLGLPCPVNSVGSLPLNYINMTEDAEVEAVLANSKQVLYQFLRKSQIKQSTSLNFKPFKPLAHYSSMLDQIEYQISARNYEAAMKLSEELRGLALQGLHYFQTYDWLMLMTIISLGYIGWMIYLVLHVLQSYTSFSDLFKKEQKVRQTNNTTKVQLCGWLLIGVISILQFIEHSPPLFHAYTTMTVFLWTQIFSEYQFIEALWSRLRGRRFYYIIKILGTSAISVFILELLVNSFTERKLYTWCFLVVGVIASPFLFKSIPWRSGIPIFVCLACWFLSIFTLMPAEIPENNHLVIGSGVVIIMIGMAARWLDLHAEGNKYWLSICNHQMKTPRFPLLFLLQAVLVGLSSVMVFLSTSHRIQKQELLALHQFINWSIAGFSMVLPLFSADGLLSRLTSIFLGFAPTFLLLSIGYEAVFYGALALVLMAWILFENTLLYTSKVKRSSASLQNIEDNVELRSRYLQLSDVRIPLTFMVLFNVAFFGTGNFASIASFEISSVYRFITVFSPFLMAALLIFKLFIPFMLVICAFSAITKLNHLPRLGCYFLVIAFSDVMTIHFFFLVRNKGSWMEIGNSISHFGIMSAQVVFVLLLFALTNIYTKDIRINSSYPSSRKAIFSSGSEVANLLVASDLLKQSCNANSELYKSTDSNELLEYKISQHGNYSILAFVASPRALEGDQLAADLVSSSNLKDTFPLFDFGFLCSKSNPKFSINKAVVSLFETCHQKLSKLKTQLSKEIKEKKKDWLLIITGHSLGGSIASLFTLWMLDSIDLIKTKRPLCITFGSPLIGDISLREAINQYPTWNSCFLHVVSNQDTTPRIFIPHDYKPFGTFLICCKSGCACFEEPESILQLLNLTLSRGAQIQDPDHYKQVVGDLYHRTICRDVTVLVKWITEPFESGIKRQLQALGVDQPEQYINSLKQQEWKFIYGRKSSFDPSKKLNRMKIYMAYLEFYMKWCEDEEIGYYDMYKNNQLECDIEVEVYRKKLTNYWIDLVRKVEKKPQREGAALRTRWLYGGTYYRRMVEPLDIADYYRDKKTNYESQGRSWHYKRLEDWLKQDQQLKEEERVKKGEEPKTNSIDSRRENAAFMTEDSQFWAKLEEVKLLKLEEAQVEEKLKDFENHVWGLLKNYAVSPEIFLRESSFMKWWGDYKKTKGSSNISPLWNFMKNGEHIQYARVVRLQDVREPESILQLLDVAASHDAQIQDPDHYKQVLDDLYHRTLYRDVTVLVKWITEPFESVFKRQLQALGVDQQERHINYLEEQERKFIYHGKKSSSGATKKLSDMKVNMAHLEFYKWCKGEEIGYYYMYKNNMW</sequence>
<dbReference type="PANTHER" id="PTHR12250">
    <property type="entry name" value="PHOSPHATIDYLINOSITOL GLYCAN, CLASS N"/>
    <property type="match status" value="1"/>
</dbReference>
<evidence type="ECO:0000256" key="16">
    <source>
        <dbReference type="ARBA" id="ARBA00023180"/>
    </source>
</evidence>
<evidence type="ECO:0000259" key="20">
    <source>
        <dbReference type="Pfam" id="PF04987"/>
    </source>
</evidence>
<evidence type="ECO:0000256" key="6">
    <source>
        <dbReference type="ARBA" id="ARBA00020831"/>
    </source>
</evidence>
<keyword evidence="23" id="KW-1185">Reference proteome</keyword>
<evidence type="ECO:0000256" key="9">
    <source>
        <dbReference type="ARBA" id="ARBA00022679"/>
    </source>
</evidence>
<proteinExistence type="inferred from homology"/>
<dbReference type="GO" id="GO:0005634">
    <property type="term" value="C:nucleus"/>
    <property type="evidence" value="ECO:0007669"/>
    <property type="project" value="UniProtKB-SubCell"/>
</dbReference>
<evidence type="ECO:0000256" key="5">
    <source>
        <dbReference type="ARBA" id="ARBA00008400"/>
    </source>
</evidence>
<comment type="subcellular location">
    <subcellularLocation>
        <location evidence="3">Cytoplasm</location>
    </subcellularLocation>
    <subcellularLocation>
        <location evidence="2">Endoplasmic reticulum membrane</location>
        <topology evidence="2">Multi-pass membrane protein</topology>
    </subcellularLocation>
    <subcellularLocation>
        <location evidence="1">Nucleus</location>
    </subcellularLocation>
</comment>
<feature type="transmembrane region" description="Helical" evidence="18">
    <location>
        <begin position="521"/>
        <end position="542"/>
    </location>
</feature>
<keyword evidence="17" id="KW-0539">Nucleus</keyword>
<dbReference type="PANTHER" id="PTHR12250:SF0">
    <property type="entry name" value="GPI ETHANOLAMINE PHOSPHATE TRANSFERASE 1"/>
    <property type="match status" value="1"/>
</dbReference>
<feature type="transmembrane region" description="Helical" evidence="18">
    <location>
        <begin position="945"/>
        <end position="965"/>
    </location>
</feature>
<dbReference type="InterPro" id="IPR029058">
    <property type="entry name" value="AB_hydrolase_fold"/>
</dbReference>
<dbReference type="FunFam" id="3.40.720.10:FF:000015">
    <property type="entry name" value="GPI ethanolamine phosphate transferase 1"/>
    <property type="match status" value="1"/>
</dbReference>
<dbReference type="GO" id="GO:0051377">
    <property type="term" value="F:mannose-ethanolamine phosphotransferase activity"/>
    <property type="evidence" value="ECO:0007669"/>
    <property type="project" value="InterPro"/>
</dbReference>
<keyword evidence="13" id="KW-0256">Endoplasmic reticulum</keyword>
<evidence type="ECO:0000256" key="11">
    <source>
        <dbReference type="ARBA" id="ARBA00022801"/>
    </source>
</evidence>
<evidence type="ECO:0000256" key="18">
    <source>
        <dbReference type="SAM" id="Phobius"/>
    </source>
</evidence>
<keyword evidence="15 18" id="KW-0472">Membrane</keyword>
<dbReference type="GO" id="GO:0005789">
    <property type="term" value="C:endoplasmic reticulum membrane"/>
    <property type="evidence" value="ECO:0007669"/>
    <property type="project" value="UniProtKB-SubCell"/>
</dbReference>
<feature type="domain" description="EDS1 EP" evidence="21">
    <location>
        <begin position="1319"/>
        <end position="1534"/>
    </location>
</feature>
<evidence type="ECO:0000256" key="14">
    <source>
        <dbReference type="ARBA" id="ARBA00022989"/>
    </source>
</evidence>
<evidence type="ECO:0000256" key="7">
    <source>
        <dbReference type="ARBA" id="ARBA00022490"/>
    </source>
</evidence>
<comment type="similarity">
    <text evidence="5">Belongs to the PIGG/PIGN/PIGO family. PIGN subfamily.</text>
</comment>
<dbReference type="OrthoDB" id="2748310at2759"/>
<evidence type="ECO:0000256" key="12">
    <source>
        <dbReference type="ARBA" id="ARBA00022821"/>
    </source>
</evidence>
<dbReference type="SUPFAM" id="SSF53474">
    <property type="entry name" value="alpha/beta-Hydrolases"/>
    <property type="match status" value="1"/>
</dbReference>
<evidence type="ECO:0000313" key="23">
    <source>
        <dbReference type="Proteomes" id="UP000796880"/>
    </source>
</evidence>
<feature type="transmembrane region" description="Helical" evidence="18">
    <location>
        <begin position="34"/>
        <end position="56"/>
    </location>
</feature>
<reference evidence="22" key="1">
    <citation type="submission" date="2020-03" db="EMBL/GenBank/DDBJ databases">
        <title>A high-quality chromosome-level genome assembly of a woody plant with both climbing and erect habits, Rhamnella rubrinervis.</title>
        <authorList>
            <person name="Lu Z."/>
            <person name="Yang Y."/>
            <person name="Zhu X."/>
            <person name="Sun Y."/>
        </authorList>
    </citation>
    <scope>NUCLEOTIDE SEQUENCE</scope>
    <source>
        <strain evidence="22">BYM</strain>
        <tissue evidence="22">Leaf</tissue>
    </source>
</reference>
<dbReference type="SUPFAM" id="SSF53649">
    <property type="entry name" value="Alkaline phosphatase-like"/>
    <property type="match status" value="1"/>
</dbReference>
<evidence type="ECO:0000256" key="8">
    <source>
        <dbReference type="ARBA" id="ARBA00022502"/>
    </source>
</evidence>
<dbReference type="InterPro" id="IPR007070">
    <property type="entry name" value="GPI_EtnP_transferase_1"/>
</dbReference>
<keyword evidence="10 18" id="KW-0812">Transmembrane</keyword>
<evidence type="ECO:0000256" key="4">
    <source>
        <dbReference type="ARBA" id="ARBA00004687"/>
    </source>
</evidence>
<feature type="transmembrane region" description="Helical" evidence="18">
    <location>
        <begin position="737"/>
        <end position="757"/>
    </location>
</feature>
<dbReference type="EMBL" id="VOIH02000006">
    <property type="protein sequence ID" value="KAF3444695.1"/>
    <property type="molecule type" value="Genomic_DNA"/>
</dbReference>
<organism evidence="22 23">
    <name type="scientific">Rhamnella rubrinervis</name>
    <dbReference type="NCBI Taxonomy" id="2594499"/>
    <lineage>
        <taxon>Eukaryota</taxon>
        <taxon>Viridiplantae</taxon>
        <taxon>Streptophyta</taxon>
        <taxon>Embryophyta</taxon>
        <taxon>Tracheophyta</taxon>
        <taxon>Spermatophyta</taxon>
        <taxon>Magnoliopsida</taxon>
        <taxon>eudicotyledons</taxon>
        <taxon>Gunneridae</taxon>
        <taxon>Pentapetalae</taxon>
        <taxon>rosids</taxon>
        <taxon>fabids</taxon>
        <taxon>Rosales</taxon>
        <taxon>Rhamnaceae</taxon>
        <taxon>rhamnoid group</taxon>
        <taxon>Rhamneae</taxon>
        <taxon>Rhamnella</taxon>
    </lineage>
</organism>
<dbReference type="UniPathway" id="UPA00196"/>
<dbReference type="GO" id="GO:0006506">
    <property type="term" value="P:GPI anchor biosynthetic process"/>
    <property type="evidence" value="ECO:0007669"/>
    <property type="project" value="UniProtKB-UniPathway"/>
</dbReference>
<feature type="transmembrane region" description="Helical" evidence="18">
    <location>
        <begin position="1115"/>
        <end position="1137"/>
    </location>
</feature>
<feature type="transmembrane region" description="Helical" evidence="18">
    <location>
        <begin position="477"/>
        <end position="500"/>
    </location>
</feature>
<feature type="domain" description="Fungal lipase-type" evidence="19">
    <location>
        <begin position="1061"/>
        <end position="1191"/>
    </location>
</feature>
<dbReference type="InterPro" id="IPR017850">
    <property type="entry name" value="Alkaline_phosphatase_core_sf"/>
</dbReference>
<dbReference type="InterPro" id="IPR002591">
    <property type="entry name" value="Phosphodiest/P_Trfase"/>
</dbReference>
<evidence type="ECO:0000259" key="21">
    <source>
        <dbReference type="Pfam" id="PF18117"/>
    </source>
</evidence>
<keyword evidence="9" id="KW-0808">Transferase</keyword>
<feature type="transmembrane region" description="Helical" evidence="18">
    <location>
        <begin position="582"/>
        <end position="599"/>
    </location>
</feature>
<dbReference type="Pfam" id="PF04987">
    <property type="entry name" value="PigN"/>
    <property type="match status" value="1"/>
</dbReference>
<dbReference type="Pfam" id="PF01764">
    <property type="entry name" value="Lipase_3"/>
    <property type="match status" value="1"/>
</dbReference>
<keyword evidence="11" id="KW-0378">Hydrolase</keyword>
<dbReference type="InterPro" id="IPR037671">
    <property type="entry name" value="PIGN_N"/>
</dbReference>
<feature type="transmembrane region" description="Helical" evidence="18">
    <location>
        <begin position="838"/>
        <end position="859"/>
    </location>
</feature>
<dbReference type="Pfam" id="PF01663">
    <property type="entry name" value="Phosphodiest"/>
    <property type="match status" value="1"/>
</dbReference>
<evidence type="ECO:0000313" key="22">
    <source>
        <dbReference type="EMBL" id="KAF3444695.1"/>
    </source>
</evidence>
<dbReference type="InterPro" id="IPR017852">
    <property type="entry name" value="GPI_EtnP_transferase_1_C"/>
</dbReference>
<keyword evidence="8" id="KW-0337">GPI-anchor biosynthesis</keyword>
<keyword evidence="16" id="KW-0325">Glycoprotein</keyword>
<feature type="transmembrane region" description="Helical" evidence="18">
    <location>
        <begin position="640"/>
        <end position="658"/>
    </location>
</feature>
<dbReference type="Gene3D" id="3.40.50.1820">
    <property type="entry name" value="alpha/beta hydrolase"/>
    <property type="match status" value="1"/>
</dbReference>
<dbReference type="GO" id="GO:0016787">
    <property type="term" value="F:hydrolase activity"/>
    <property type="evidence" value="ECO:0007669"/>
    <property type="project" value="UniProtKB-KW"/>
</dbReference>
<feature type="transmembrane region" description="Helical" evidence="18">
    <location>
        <begin position="912"/>
        <end position="933"/>
    </location>
</feature>
<keyword evidence="14 18" id="KW-1133">Transmembrane helix</keyword>
<accession>A0A8K0MGB0</accession>